<dbReference type="AlphaFoldDB" id="A0A816E6J8"/>
<sequence>MATTTTMNPYRAHDSSVSVYQVPEFVVGGEKMLFHALYGNEAYEKLHRVRNNTNNKHAFSFLELNSRRI</sequence>
<reference evidence="1" key="1">
    <citation type="submission" date="2021-02" db="EMBL/GenBank/DDBJ databases">
        <authorList>
            <person name="Nowell W R."/>
        </authorList>
    </citation>
    <scope>NUCLEOTIDE SEQUENCE</scope>
</reference>
<protein>
    <submittedName>
        <fullName evidence="1">Uncharacterized protein</fullName>
    </submittedName>
</protein>
<evidence type="ECO:0000313" key="2">
    <source>
        <dbReference type="Proteomes" id="UP000663828"/>
    </source>
</evidence>
<dbReference type="Proteomes" id="UP000663828">
    <property type="component" value="Unassembled WGS sequence"/>
</dbReference>
<keyword evidence="2" id="KW-1185">Reference proteome</keyword>
<accession>A0A816E6J8</accession>
<comment type="caution">
    <text evidence="1">The sequence shown here is derived from an EMBL/GenBank/DDBJ whole genome shotgun (WGS) entry which is preliminary data.</text>
</comment>
<proteinExistence type="predicted"/>
<gene>
    <name evidence="1" type="ORF">XAT740_LOCUS53495</name>
</gene>
<evidence type="ECO:0000313" key="1">
    <source>
        <dbReference type="EMBL" id="CAF1642072.1"/>
    </source>
</evidence>
<organism evidence="1 2">
    <name type="scientific">Adineta ricciae</name>
    <name type="common">Rotifer</name>
    <dbReference type="NCBI Taxonomy" id="249248"/>
    <lineage>
        <taxon>Eukaryota</taxon>
        <taxon>Metazoa</taxon>
        <taxon>Spiralia</taxon>
        <taxon>Gnathifera</taxon>
        <taxon>Rotifera</taxon>
        <taxon>Eurotatoria</taxon>
        <taxon>Bdelloidea</taxon>
        <taxon>Adinetida</taxon>
        <taxon>Adinetidae</taxon>
        <taxon>Adineta</taxon>
    </lineage>
</organism>
<dbReference type="EMBL" id="CAJNOR010009195">
    <property type="protein sequence ID" value="CAF1642072.1"/>
    <property type="molecule type" value="Genomic_DNA"/>
</dbReference>
<name>A0A816E6J8_ADIRI</name>